<accession>A0A930VPB6</accession>
<sequence length="178" mass="18596">MPDAWGHAEHVSEAILGTTEGTLDLRVKSALTVLAAGALFAVGGLGAASAAKLITGDEIAKSTITQRNLADDSVGSGELMDDSVGDGELKKNSVGQQQLADDSVGRAAGSSARYQSVRPALCMSGWPRGIRAEIRRGNVYALVSALELVVCKSVAKASKVRILHLPLTRETASDQRNR</sequence>
<organism evidence="2 3">
    <name type="scientific">Nocardioides agariphilus</name>
    <dbReference type="NCBI Taxonomy" id="433664"/>
    <lineage>
        <taxon>Bacteria</taxon>
        <taxon>Bacillati</taxon>
        <taxon>Actinomycetota</taxon>
        <taxon>Actinomycetes</taxon>
        <taxon>Propionibacteriales</taxon>
        <taxon>Nocardioidaceae</taxon>
        <taxon>Nocardioides</taxon>
    </lineage>
</organism>
<keyword evidence="1" id="KW-0812">Transmembrane</keyword>
<keyword evidence="1" id="KW-1133">Transmembrane helix</keyword>
<keyword evidence="3" id="KW-1185">Reference proteome</keyword>
<evidence type="ECO:0000313" key="2">
    <source>
        <dbReference type="EMBL" id="MBF4769336.1"/>
    </source>
</evidence>
<evidence type="ECO:0000313" key="3">
    <source>
        <dbReference type="Proteomes" id="UP000660668"/>
    </source>
</evidence>
<gene>
    <name evidence="2" type="ORF">ISU10_16330</name>
</gene>
<feature type="transmembrane region" description="Helical" evidence="1">
    <location>
        <begin position="30"/>
        <end position="51"/>
    </location>
</feature>
<reference evidence="2" key="1">
    <citation type="submission" date="2020-11" db="EMBL/GenBank/DDBJ databases">
        <title>Nocardioides cynanchi sp. nov., isolated from soil of rhizosphere of Cynanchum wilfordii.</title>
        <authorList>
            <person name="Lee J.-S."/>
            <person name="Suh M.K."/>
            <person name="Kim J.-S."/>
        </authorList>
    </citation>
    <scope>NUCLEOTIDE SEQUENCE</scope>
    <source>
        <strain evidence="2">KCTC 19276</strain>
    </source>
</reference>
<comment type="caution">
    <text evidence="2">The sequence shown here is derived from an EMBL/GenBank/DDBJ whole genome shotgun (WGS) entry which is preliminary data.</text>
</comment>
<protein>
    <submittedName>
        <fullName evidence="2">Uncharacterized protein</fullName>
    </submittedName>
</protein>
<proteinExistence type="predicted"/>
<dbReference type="Proteomes" id="UP000660668">
    <property type="component" value="Unassembled WGS sequence"/>
</dbReference>
<keyword evidence="1" id="KW-0472">Membrane</keyword>
<dbReference type="RefSeq" id="WP_194697486.1">
    <property type="nucleotide sequence ID" value="NZ_JADKPO010000024.1"/>
</dbReference>
<dbReference type="AlphaFoldDB" id="A0A930VPB6"/>
<name>A0A930VPB6_9ACTN</name>
<dbReference type="EMBL" id="JADKPO010000024">
    <property type="protein sequence ID" value="MBF4769336.1"/>
    <property type="molecule type" value="Genomic_DNA"/>
</dbReference>
<evidence type="ECO:0000256" key="1">
    <source>
        <dbReference type="SAM" id="Phobius"/>
    </source>
</evidence>